<evidence type="ECO:0000313" key="2">
    <source>
        <dbReference type="EMBL" id="KAF1949871.1"/>
    </source>
</evidence>
<accession>A0A6A5TB85</accession>
<proteinExistence type="predicted"/>
<sequence length="250" mass="28176">MSANANAPQRYLKRARDETPSSDSGRNTSTSRRALPVVRVSKRVKKDPEVEDPSEDSSTSSRFATESESEEATESEPGEAVGLPPSSILTRFSESITSALAKLAPDTDSSDESTACDRGMNWDRVLYPDFTPYTPFVFAPDVLITSKTNRDKHRHPEKYLTPTSERAIEYYRTRHAQGKLPGLGNLLEDAEDFRLPADAGEYTGRMFRSLPHEALSRLAQRLKKGQLEDWVGLREAFEEHRPYFDIKYAK</sequence>
<dbReference type="OrthoDB" id="10681951at2759"/>
<gene>
    <name evidence="2" type="ORF">CC80DRAFT_510221</name>
</gene>
<dbReference type="EMBL" id="ML977031">
    <property type="protein sequence ID" value="KAF1949871.1"/>
    <property type="molecule type" value="Genomic_DNA"/>
</dbReference>
<feature type="compositionally biased region" description="Acidic residues" evidence="1">
    <location>
        <begin position="67"/>
        <end position="77"/>
    </location>
</feature>
<feature type="compositionally biased region" description="Low complexity" evidence="1">
    <location>
        <begin position="57"/>
        <end position="66"/>
    </location>
</feature>
<evidence type="ECO:0000256" key="1">
    <source>
        <dbReference type="SAM" id="MobiDB-lite"/>
    </source>
</evidence>
<dbReference type="AlphaFoldDB" id="A0A6A5TB85"/>
<organism evidence="2 3">
    <name type="scientific">Byssothecium circinans</name>
    <dbReference type="NCBI Taxonomy" id="147558"/>
    <lineage>
        <taxon>Eukaryota</taxon>
        <taxon>Fungi</taxon>
        <taxon>Dikarya</taxon>
        <taxon>Ascomycota</taxon>
        <taxon>Pezizomycotina</taxon>
        <taxon>Dothideomycetes</taxon>
        <taxon>Pleosporomycetidae</taxon>
        <taxon>Pleosporales</taxon>
        <taxon>Massarineae</taxon>
        <taxon>Massarinaceae</taxon>
        <taxon>Byssothecium</taxon>
    </lineage>
</organism>
<protein>
    <submittedName>
        <fullName evidence="2">Uncharacterized protein</fullName>
    </submittedName>
</protein>
<evidence type="ECO:0000313" key="3">
    <source>
        <dbReference type="Proteomes" id="UP000800035"/>
    </source>
</evidence>
<name>A0A6A5TB85_9PLEO</name>
<keyword evidence="3" id="KW-1185">Reference proteome</keyword>
<feature type="compositionally biased region" description="Polar residues" evidence="1">
    <location>
        <begin position="21"/>
        <end position="32"/>
    </location>
</feature>
<dbReference type="Proteomes" id="UP000800035">
    <property type="component" value="Unassembled WGS sequence"/>
</dbReference>
<reference evidence="2" key="1">
    <citation type="journal article" date="2020" name="Stud. Mycol.">
        <title>101 Dothideomycetes genomes: a test case for predicting lifestyles and emergence of pathogens.</title>
        <authorList>
            <person name="Haridas S."/>
            <person name="Albert R."/>
            <person name="Binder M."/>
            <person name="Bloem J."/>
            <person name="Labutti K."/>
            <person name="Salamov A."/>
            <person name="Andreopoulos B."/>
            <person name="Baker S."/>
            <person name="Barry K."/>
            <person name="Bills G."/>
            <person name="Bluhm B."/>
            <person name="Cannon C."/>
            <person name="Castanera R."/>
            <person name="Culley D."/>
            <person name="Daum C."/>
            <person name="Ezra D."/>
            <person name="Gonzalez J."/>
            <person name="Henrissat B."/>
            <person name="Kuo A."/>
            <person name="Liang C."/>
            <person name="Lipzen A."/>
            <person name="Lutzoni F."/>
            <person name="Magnuson J."/>
            <person name="Mondo S."/>
            <person name="Nolan M."/>
            <person name="Ohm R."/>
            <person name="Pangilinan J."/>
            <person name="Park H.-J."/>
            <person name="Ramirez L."/>
            <person name="Alfaro M."/>
            <person name="Sun H."/>
            <person name="Tritt A."/>
            <person name="Yoshinaga Y."/>
            <person name="Zwiers L.-H."/>
            <person name="Turgeon B."/>
            <person name="Goodwin S."/>
            <person name="Spatafora J."/>
            <person name="Crous P."/>
            <person name="Grigoriev I."/>
        </authorList>
    </citation>
    <scope>NUCLEOTIDE SEQUENCE</scope>
    <source>
        <strain evidence="2">CBS 675.92</strain>
    </source>
</reference>
<feature type="region of interest" description="Disordered" evidence="1">
    <location>
        <begin position="1"/>
        <end position="86"/>
    </location>
</feature>